<proteinExistence type="predicted"/>
<keyword evidence="2" id="KW-1185">Reference proteome</keyword>
<reference evidence="1 2" key="1">
    <citation type="journal article" date="2021" name="Hortic Res">
        <title>High-quality reference genome and annotation aids understanding of berry development for evergreen blueberry (Vaccinium darrowii).</title>
        <authorList>
            <person name="Yu J."/>
            <person name="Hulse-Kemp A.M."/>
            <person name="Babiker E."/>
            <person name="Staton M."/>
        </authorList>
    </citation>
    <scope>NUCLEOTIDE SEQUENCE [LARGE SCALE GENOMIC DNA]</scope>
    <source>
        <strain evidence="2">cv. NJ 8807/NJ 8810</strain>
        <tissue evidence="1">Young leaf</tissue>
    </source>
</reference>
<evidence type="ECO:0000313" key="2">
    <source>
        <dbReference type="Proteomes" id="UP000828048"/>
    </source>
</evidence>
<evidence type="ECO:0000313" key="1">
    <source>
        <dbReference type="EMBL" id="KAH7856371.1"/>
    </source>
</evidence>
<dbReference type="EMBL" id="CM037153">
    <property type="protein sequence ID" value="KAH7856371.1"/>
    <property type="molecule type" value="Genomic_DNA"/>
</dbReference>
<name>A0ACB7YRR9_9ERIC</name>
<gene>
    <name evidence="1" type="ORF">Vadar_000647</name>
</gene>
<organism evidence="1 2">
    <name type="scientific">Vaccinium darrowii</name>
    <dbReference type="NCBI Taxonomy" id="229202"/>
    <lineage>
        <taxon>Eukaryota</taxon>
        <taxon>Viridiplantae</taxon>
        <taxon>Streptophyta</taxon>
        <taxon>Embryophyta</taxon>
        <taxon>Tracheophyta</taxon>
        <taxon>Spermatophyta</taxon>
        <taxon>Magnoliopsida</taxon>
        <taxon>eudicotyledons</taxon>
        <taxon>Gunneridae</taxon>
        <taxon>Pentapetalae</taxon>
        <taxon>asterids</taxon>
        <taxon>Ericales</taxon>
        <taxon>Ericaceae</taxon>
        <taxon>Vaccinioideae</taxon>
        <taxon>Vaccinieae</taxon>
        <taxon>Vaccinium</taxon>
    </lineage>
</organism>
<sequence>MAKTSSSSSSSSSSMTEKTLSGLGSLIKMLPTGTVFLFQFLSPVLTNNGSCKTVNKYLSGILLGVCGLSCFLSTFTDSYEDSNGTTHYGIATPKGLRPSSGTSEDLSTYKLRLGDFVHATLSLLVFGVVALLNKNITDCFYPSFNSAVLLQALPPIIGAISGTVFTLFPNTRHGIGYPKSSSTSSSSSSKA</sequence>
<protein>
    <submittedName>
        <fullName evidence="1">Uncharacterized protein</fullName>
    </submittedName>
</protein>
<dbReference type="Proteomes" id="UP000828048">
    <property type="component" value="Chromosome 3"/>
</dbReference>
<comment type="caution">
    <text evidence="1">The sequence shown here is derived from an EMBL/GenBank/DDBJ whole genome shotgun (WGS) entry which is preliminary data.</text>
</comment>
<accession>A0ACB7YRR9</accession>